<dbReference type="SMART" id="SM01130">
    <property type="entry name" value="DHDPS"/>
    <property type="match status" value="1"/>
</dbReference>
<evidence type="ECO:0000313" key="3">
    <source>
        <dbReference type="EMBL" id="AFD20754.1"/>
    </source>
</evidence>
<dbReference type="SUPFAM" id="SSF51569">
    <property type="entry name" value="Aldolase"/>
    <property type="match status" value="1"/>
</dbReference>
<reference evidence="3" key="1">
    <citation type="submission" date="2011-11" db="EMBL/GenBank/DDBJ databases">
        <title>Identification and Characterization of Mildiomycin Biosynthesis Gene Cluster in Streptoveticillum remofaciens ZJU5119, and Biochemical Characterization and in vitro Assay of MilC, a Hydroxymethylcytosylglucuronic Acid Synthetase in the Biosynthesis of Mildiomycin.</title>
        <authorList>
            <person name="Wu J."/>
            <person name="Li L."/>
            <person name="He X."/>
        </authorList>
    </citation>
    <scope>NUCLEOTIDE SEQUENCE</scope>
    <source>
        <strain evidence="3">ZJU5119</strain>
    </source>
</reference>
<organism evidence="3">
    <name type="scientific">Streptomyces rimofaciens</name>
    <dbReference type="NCBI Taxonomy" id="504097"/>
    <lineage>
        <taxon>Bacteria</taxon>
        <taxon>Bacillati</taxon>
        <taxon>Actinomycetota</taxon>
        <taxon>Actinomycetes</taxon>
        <taxon>Kitasatosporales</taxon>
        <taxon>Streptomycetaceae</taxon>
        <taxon>Streptomyces</taxon>
    </lineage>
</organism>
<name>H9BDX3_9ACTN</name>
<dbReference type="AlphaFoldDB" id="H9BDX3"/>
<dbReference type="Pfam" id="PF00701">
    <property type="entry name" value="DHDPS"/>
    <property type="match status" value="1"/>
</dbReference>
<evidence type="ECO:0000256" key="1">
    <source>
        <dbReference type="ARBA" id="ARBA00007592"/>
    </source>
</evidence>
<accession>H9BDX3</accession>
<dbReference type="PANTHER" id="PTHR12128">
    <property type="entry name" value="DIHYDRODIPICOLINATE SYNTHASE"/>
    <property type="match status" value="1"/>
</dbReference>
<dbReference type="InterPro" id="IPR013785">
    <property type="entry name" value="Aldolase_TIM"/>
</dbReference>
<proteinExistence type="inferred from homology"/>
<dbReference type="EMBL" id="JN999998">
    <property type="protein sequence ID" value="AFD20754.1"/>
    <property type="molecule type" value="Genomic_DNA"/>
</dbReference>
<dbReference type="PANTHER" id="PTHR12128:SF66">
    <property type="entry name" value="4-HYDROXY-2-OXOGLUTARATE ALDOLASE, MITOCHONDRIAL"/>
    <property type="match status" value="1"/>
</dbReference>
<dbReference type="CDD" id="cd00408">
    <property type="entry name" value="DHDPS-like"/>
    <property type="match status" value="1"/>
</dbReference>
<dbReference type="Gene3D" id="3.20.20.70">
    <property type="entry name" value="Aldolase class I"/>
    <property type="match status" value="1"/>
</dbReference>
<dbReference type="InterPro" id="IPR002220">
    <property type="entry name" value="DapA-like"/>
</dbReference>
<protein>
    <submittedName>
        <fullName evidence="3">Dihydrodipicolinate synthetase family protein</fullName>
    </submittedName>
</protein>
<keyword evidence="2" id="KW-0456">Lyase</keyword>
<comment type="similarity">
    <text evidence="1">Belongs to the DapA family.</text>
</comment>
<gene>
    <name evidence="3" type="primary">milN</name>
</gene>
<sequence length="258" mass="27374">MREPGLIAPLVTPLTPDGAVSEACVRAQVARVRPYVRALMPGISCGEGWLLDRPRWERLAAAVLDCRDGLPVHLGVQAADTAEVIRRARWAVRHGADAVTVGPPHGAGARQRAVHEHFARVCAAVDTPVCVYHESVVSGTRMTPATLTAVCRLDGVRAVKESGREPSVTNDLIAAVPDVAVHQGWEDLFHATPGAAGLIGPLVLIDPALCAELVAGVGGVQGVVTDRCRELGLFRPDYVARTKRELCRLGVLAHAVTL</sequence>
<evidence type="ECO:0000256" key="2">
    <source>
        <dbReference type="ARBA" id="ARBA00023239"/>
    </source>
</evidence>
<dbReference type="GO" id="GO:0008840">
    <property type="term" value="F:4-hydroxy-tetrahydrodipicolinate synthase activity"/>
    <property type="evidence" value="ECO:0007669"/>
    <property type="project" value="TreeGrafter"/>
</dbReference>